<keyword evidence="3" id="KW-1185">Reference proteome</keyword>
<evidence type="ECO:0000256" key="1">
    <source>
        <dbReference type="SAM" id="Phobius"/>
    </source>
</evidence>
<keyword evidence="1" id="KW-0812">Transmembrane</keyword>
<dbReference type="EMBL" id="QKYT01000122">
    <property type="protein sequence ID" value="RIA92594.1"/>
    <property type="molecule type" value="Genomic_DNA"/>
</dbReference>
<dbReference type="OrthoDB" id="2344461at2759"/>
<evidence type="ECO:0000313" key="2">
    <source>
        <dbReference type="EMBL" id="RIA92594.1"/>
    </source>
</evidence>
<accession>A0A397TCI0</accession>
<comment type="caution">
    <text evidence="2">The sequence shown here is derived from an EMBL/GenBank/DDBJ whole genome shotgun (WGS) entry which is preliminary data.</text>
</comment>
<evidence type="ECO:0000313" key="3">
    <source>
        <dbReference type="Proteomes" id="UP000265703"/>
    </source>
</evidence>
<gene>
    <name evidence="2" type="ORF">C1645_57371</name>
</gene>
<dbReference type="Proteomes" id="UP000265703">
    <property type="component" value="Unassembled WGS sequence"/>
</dbReference>
<keyword evidence="1" id="KW-1133">Transmembrane helix</keyword>
<feature type="transmembrane region" description="Helical" evidence="1">
    <location>
        <begin position="7"/>
        <end position="25"/>
    </location>
</feature>
<name>A0A397TCI0_9GLOM</name>
<keyword evidence="1" id="KW-0472">Membrane</keyword>
<organism evidence="2 3">
    <name type="scientific">Glomus cerebriforme</name>
    <dbReference type="NCBI Taxonomy" id="658196"/>
    <lineage>
        <taxon>Eukaryota</taxon>
        <taxon>Fungi</taxon>
        <taxon>Fungi incertae sedis</taxon>
        <taxon>Mucoromycota</taxon>
        <taxon>Glomeromycotina</taxon>
        <taxon>Glomeromycetes</taxon>
        <taxon>Glomerales</taxon>
        <taxon>Glomeraceae</taxon>
        <taxon>Glomus</taxon>
    </lineage>
</organism>
<reference evidence="2 3" key="1">
    <citation type="submission" date="2018-06" db="EMBL/GenBank/DDBJ databases">
        <title>Comparative genomics reveals the genomic features of Rhizophagus irregularis, R. cerebriforme, R. diaphanum and Gigaspora rosea, and their symbiotic lifestyle signature.</title>
        <authorList>
            <person name="Morin E."/>
            <person name="San Clemente H."/>
            <person name="Chen E.C.H."/>
            <person name="De La Providencia I."/>
            <person name="Hainaut M."/>
            <person name="Kuo A."/>
            <person name="Kohler A."/>
            <person name="Murat C."/>
            <person name="Tang N."/>
            <person name="Roy S."/>
            <person name="Loubradou J."/>
            <person name="Henrissat B."/>
            <person name="Grigoriev I.V."/>
            <person name="Corradi N."/>
            <person name="Roux C."/>
            <person name="Martin F.M."/>
        </authorList>
    </citation>
    <scope>NUCLEOTIDE SEQUENCE [LARGE SCALE GENOMIC DNA]</scope>
    <source>
        <strain evidence="2 3">DAOM 227022</strain>
    </source>
</reference>
<sequence length="282" mass="32431">MFSDKFCDYCFALCVVLLITFQFWYGTPHISFHEDTEEISKSHLYVGSSSMPAGWTIYMCGNEKTNHMSYNVSVIENSKVWTRTIFDNASRMPIPTITKSPSGGILSYVLSKSQMENLANNPKIEQVFVEPLMHCLDPVKFCSKNTKQHKLVTDDIQCLAIANPNNYEVRVEFMVNFYITNVMEGVDDLDDILQKQIDDDNNDINNNNIDNDTDDNYIINDNDNVIITDSHQKLQQEEKEKEIDHKDQKEINYESKKFDIKKSQIIIDAAYSVFSVVLKSGI</sequence>
<protein>
    <submittedName>
        <fullName evidence="2">Uncharacterized protein</fullName>
    </submittedName>
</protein>
<dbReference type="AlphaFoldDB" id="A0A397TCI0"/>
<proteinExistence type="predicted"/>